<comment type="similarity">
    <text evidence="2">Belongs to the FliD family.</text>
</comment>
<dbReference type="InterPro" id="IPR040026">
    <property type="entry name" value="FliD"/>
</dbReference>
<evidence type="ECO:0000313" key="11">
    <source>
        <dbReference type="Proteomes" id="UP000318478"/>
    </source>
</evidence>
<evidence type="ECO:0000256" key="2">
    <source>
        <dbReference type="ARBA" id="ARBA00009764"/>
    </source>
</evidence>
<keyword evidence="5" id="KW-0975">Bacterial flagellum</keyword>
<dbReference type="InterPro" id="IPR010809">
    <property type="entry name" value="FliD_C"/>
</dbReference>
<evidence type="ECO:0000256" key="1">
    <source>
        <dbReference type="ARBA" id="ARBA00004365"/>
    </source>
</evidence>
<reference evidence="10 11" key="1">
    <citation type="submission" date="2019-02" db="EMBL/GenBank/DDBJ databases">
        <title>Deep-cultivation of Planctomycetes and their phenomic and genomic characterization uncovers novel biology.</title>
        <authorList>
            <person name="Wiegand S."/>
            <person name="Jogler M."/>
            <person name="Boedeker C."/>
            <person name="Pinto D."/>
            <person name="Vollmers J."/>
            <person name="Rivas-Marin E."/>
            <person name="Kohn T."/>
            <person name="Peeters S.H."/>
            <person name="Heuer A."/>
            <person name="Rast P."/>
            <person name="Oberbeckmann S."/>
            <person name="Bunk B."/>
            <person name="Jeske O."/>
            <person name="Meyerdierks A."/>
            <person name="Storesund J.E."/>
            <person name="Kallscheuer N."/>
            <person name="Luecker S."/>
            <person name="Lage O.M."/>
            <person name="Pohl T."/>
            <person name="Merkel B.J."/>
            <person name="Hornburger P."/>
            <person name="Mueller R.-W."/>
            <person name="Bruemmer F."/>
            <person name="Labrenz M."/>
            <person name="Spormann A.M."/>
            <person name="Op Den Camp H."/>
            <person name="Overmann J."/>
            <person name="Amann R."/>
            <person name="Jetten M.S.M."/>
            <person name="Mascher T."/>
            <person name="Medema M.H."/>
            <person name="Devos D.P."/>
            <person name="Kaster A.-K."/>
            <person name="Ovreas L."/>
            <person name="Rohde M."/>
            <person name="Galperin M.Y."/>
            <person name="Jogler C."/>
        </authorList>
    </citation>
    <scope>NUCLEOTIDE SEQUENCE [LARGE SCALE GENOMIC DNA]</scope>
    <source>
        <strain evidence="10 11">Pla123a</strain>
    </source>
</reference>
<evidence type="ECO:0000259" key="9">
    <source>
        <dbReference type="Pfam" id="PF07195"/>
    </source>
</evidence>
<dbReference type="GO" id="GO:0007155">
    <property type="term" value="P:cell adhesion"/>
    <property type="evidence" value="ECO:0007669"/>
    <property type="project" value="InterPro"/>
</dbReference>
<evidence type="ECO:0000256" key="4">
    <source>
        <dbReference type="ARBA" id="ARBA00023054"/>
    </source>
</evidence>
<keyword evidence="4" id="KW-0175">Coiled coil</keyword>
<name>A0A5C5YG93_9BACT</name>
<feature type="domain" description="Flagellar hook-associated protein 2 C-terminal" evidence="9">
    <location>
        <begin position="816"/>
        <end position="1026"/>
    </location>
</feature>
<evidence type="ECO:0000313" key="10">
    <source>
        <dbReference type="EMBL" id="TWT73541.1"/>
    </source>
</evidence>
<sequence length="1045" mass="106216">MSAIQTSVGLISGIPIEDTVNQLISVARQPLSRLNSRTEGLLAERTAVDTLATLVLGLQSSINSFKSASTFTKKAASSSDATLVSAKITSGKSPKAGSYKFTPIQSASAHRLLSGGFSDLENGLGDGTLSFRFGGHVNKGVSLSEINAGAGFKAGKIKITDRSGAAAEIDLRAAQTVDDVLEAINTNTEINITATAEGDRIKLTDTVGGSTSNLVVQEVGLGTTAASLGLAGINEPGNEASGDDIFTLHGATKLTTLNDGVGVRILNDLEDAADIEVALADETTAQIDLSGATTLQAIVDKINDDETLSGKVTASIAADGNRLEITDNTTGAGEFSVSSYGGGSTAEDLGLTETAVGGVITGRRLTAGLRDTLVSSLNGGVGFELDEIDITDRAGVTSNVQLAGAETLGDIVDLINAAGANVTASVNNARNGVQIVDNTEAGDITGSLVIASSGSGTTAEDLGIAVDDAVGSVNSGTLRRQTISASTLLSSLNGGTGVILGDIRFTDSNGAKGVVDLNKVGAEAETIGDVIDAVNALTNGVSARINDAGDGILITDTAGGSGDLIIKDVSGKTGAGLGIIGTATETDNEGNQIVNGSTSYSVSLDDLSADVNNISLASLNDGAGVDPGVFRVFASDSTDETPKSFIVNLADAVTLGDLLEEFNSAAEKAGAAVTAQVTESGTGIELVDTAGGAGSLRVEDLNGSLKPAADLGIAREAGAANSAGEQKISSFGLFDADAAEASALELVAERINDFEAGVTASVVFDGFGYRLAVDADESGSANELLIDDSAGLFTFEEISRPKNAVLLFGESASSPGVAVSSPTNKFNQVVDGLDLTLAKASSDAVTVTVTKDNAPISTAVRNFVAAYNSIRTNLGAVTDFDADTNTTGVLFGRNEALRVDTTLSRIASGAFAVGGSFTSLESIGVSLGDDGKLTLDATKLTDALAENAGEVEQLLSDDGNGVLAKFTAAIDQLAKGENSLLTSRSESLQNTIDTNNARLESMSQSLDRQRDRLLLEFYTLEETIAGFQSNLDLLDGIKYISPTGA</sequence>
<feature type="domain" description="Flagellar hook-associated protein 2 N-terminal" evidence="8">
    <location>
        <begin position="12"/>
        <end position="110"/>
    </location>
</feature>
<comment type="subcellular location">
    <subcellularLocation>
        <location evidence="1">Bacterial flagellum</location>
    </subcellularLocation>
</comment>
<keyword evidence="10" id="KW-0966">Cell projection</keyword>
<dbReference type="RefSeq" id="WP_197528114.1">
    <property type="nucleotide sequence ID" value="NZ_SJPO01000010.1"/>
</dbReference>
<evidence type="ECO:0000256" key="3">
    <source>
        <dbReference type="ARBA" id="ARBA00011255"/>
    </source>
</evidence>
<keyword evidence="10" id="KW-0282">Flagellum</keyword>
<dbReference type="Pfam" id="PF02465">
    <property type="entry name" value="FliD_N"/>
    <property type="match status" value="1"/>
</dbReference>
<comment type="caution">
    <text evidence="10">The sequence shown here is derived from an EMBL/GenBank/DDBJ whole genome shotgun (WGS) entry which is preliminary data.</text>
</comment>
<proteinExistence type="inferred from homology"/>
<organism evidence="10 11">
    <name type="scientific">Posidoniimonas polymericola</name>
    <dbReference type="NCBI Taxonomy" id="2528002"/>
    <lineage>
        <taxon>Bacteria</taxon>
        <taxon>Pseudomonadati</taxon>
        <taxon>Planctomycetota</taxon>
        <taxon>Planctomycetia</taxon>
        <taxon>Pirellulales</taxon>
        <taxon>Lacipirellulaceae</taxon>
        <taxon>Posidoniimonas</taxon>
    </lineage>
</organism>
<gene>
    <name evidence="10" type="primary">fliD</name>
    <name evidence="10" type="ORF">Pla123a_38770</name>
</gene>
<evidence type="ECO:0000256" key="7">
    <source>
        <dbReference type="ARBA" id="ARBA00033192"/>
    </source>
</evidence>
<dbReference type="PANTHER" id="PTHR30288:SF0">
    <property type="entry name" value="FLAGELLAR HOOK-ASSOCIATED PROTEIN 2"/>
    <property type="match status" value="1"/>
</dbReference>
<evidence type="ECO:0000256" key="6">
    <source>
        <dbReference type="ARBA" id="ARBA00033074"/>
    </source>
</evidence>
<dbReference type="Proteomes" id="UP000318478">
    <property type="component" value="Unassembled WGS sequence"/>
</dbReference>
<dbReference type="PANTHER" id="PTHR30288">
    <property type="entry name" value="FLAGELLAR CAP/ASSEMBLY PROTEIN FLID"/>
    <property type="match status" value="1"/>
</dbReference>
<evidence type="ECO:0000256" key="5">
    <source>
        <dbReference type="ARBA" id="ARBA00023143"/>
    </source>
</evidence>
<dbReference type="EMBL" id="SJPO01000010">
    <property type="protein sequence ID" value="TWT73541.1"/>
    <property type="molecule type" value="Genomic_DNA"/>
</dbReference>
<evidence type="ECO:0000259" key="8">
    <source>
        <dbReference type="Pfam" id="PF02465"/>
    </source>
</evidence>
<comment type="subunit">
    <text evidence="3">Homopentamer.</text>
</comment>
<dbReference type="InterPro" id="IPR003481">
    <property type="entry name" value="FliD_N"/>
</dbReference>
<accession>A0A5C5YG93</accession>
<dbReference type="AlphaFoldDB" id="A0A5C5YG93"/>
<dbReference type="Pfam" id="PF07195">
    <property type="entry name" value="FliD_C"/>
    <property type="match status" value="1"/>
</dbReference>
<dbReference type="GO" id="GO:0009424">
    <property type="term" value="C:bacterial-type flagellum hook"/>
    <property type="evidence" value="ECO:0007669"/>
    <property type="project" value="InterPro"/>
</dbReference>
<dbReference type="GO" id="GO:0009421">
    <property type="term" value="C:bacterial-type flagellum filament cap"/>
    <property type="evidence" value="ECO:0007669"/>
    <property type="project" value="InterPro"/>
</dbReference>
<dbReference type="GO" id="GO:0071973">
    <property type="term" value="P:bacterial-type flagellum-dependent cell motility"/>
    <property type="evidence" value="ECO:0007669"/>
    <property type="project" value="TreeGrafter"/>
</dbReference>
<keyword evidence="11" id="KW-1185">Reference proteome</keyword>
<protein>
    <recommendedName>
        <fullName evidence="7">Filament cap protein</fullName>
    </recommendedName>
    <alternativeName>
        <fullName evidence="6">Flagellar cap protein</fullName>
    </alternativeName>
</protein>
<keyword evidence="10" id="KW-0969">Cilium</keyword>